<dbReference type="HOGENOM" id="CLU_013560_5_0_7"/>
<dbReference type="SUPFAM" id="SSF51735">
    <property type="entry name" value="NAD(P)-binding Rossmann-fold domains"/>
    <property type="match status" value="2"/>
</dbReference>
<keyword evidence="2" id="KW-0472">Membrane</keyword>
<dbReference type="STRING" id="338966.Ppro_3385"/>
<name>A1AUF7_PELPD</name>
<feature type="transmembrane region" description="Helical" evidence="2">
    <location>
        <begin position="44"/>
        <end position="63"/>
    </location>
</feature>
<sequence>MYYPRMVREKRFWRILLFKVCLIAFSLLLAFLLRFDFSIPSADWRLFAQLLAPLLMIKIAVFWKMGLNHGWWRYVSIADVIEIFKANVFASALFVLYVAFSRGMTGIPRSVLLLDGLLCFLLGCGVRLVTRAYRENYFPMPTMQENNLKRVLVVGAGSAGQAIVREMRQNPSLAISVVGFIDDDPEKQEQHFHGVPVLGGQENLDPVCRERGVAEVIIAIPSATGKQVRSIVDRCRQAGVTFKTLPGVGDLIGGNVTVQQIKDVDLDDLLGREPITLDIERIKSYLQGKRILVTGAAGSIGSEICRQVARFNPDKLILLDVAETPLFFLERELAERFPALHLATVIGDIRARTLLNATFDEFLPEVVFHAAAYKHVPMMEANPEAAANNNVRGTRVVADAAHQFGVKHFVMISTDKAVNPTNIMGASKRAAELYVQNLARRSTTNYVTVRFGNVLGSNGSVIPIFRQQIKRGGPVTVTHPEVIRYFMTIPEAAQLVLQAGSMGKGGEIFLLDMGEPVKILTLAEEMIRLSGFRPYEDIDISFTGLRPGEKLYEELLLAGEGIRPTCHAKIMVAQATLREWYTLNRQLDELYRATQRADTGRIVSLIEEIVPEYCCQRKPVVLASKKNPEQPAVFPTAKPDSAAHPAFMLNP</sequence>
<dbReference type="PANTHER" id="PTHR43318:SF1">
    <property type="entry name" value="POLYSACCHARIDE BIOSYNTHESIS PROTEIN EPSC-RELATED"/>
    <property type="match status" value="1"/>
</dbReference>
<dbReference type="Gene3D" id="3.40.50.720">
    <property type="entry name" value="NAD(P)-binding Rossmann-like Domain"/>
    <property type="match status" value="2"/>
</dbReference>
<evidence type="ECO:0000259" key="3">
    <source>
        <dbReference type="Pfam" id="PF02719"/>
    </source>
</evidence>
<dbReference type="Proteomes" id="UP000006732">
    <property type="component" value="Chromosome"/>
</dbReference>
<accession>A1AUF7</accession>
<evidence type="ECO:0000256" key="1">
    <source>
        <dbReference type="ARBA" id="ARBA00007430"/>
    </source>
</evidence>
<evidence type="ECO:0000256" key="2">
    <source>
        <dbReference type="SAM" id="Phobius"/>
    </source>
</evidence>
<dbReference type="KEGG" id="ppd:Ppro_3385"/>
<dbReference type="InterPro" id="IPR051203">
    <property type="entry name" value="Polysaccharide_Synthase-Rel"/>
</dbReference>
<evidence type="ECO:0000313" key="5">
    <source>
        <dbReference type="Proteomes" id="UP000006732"/>
    </source>
</evidence>
<keyword evidence="2" id="KW-1133">Transmembrane helix</keyword>
<gene>
    <name evidence="4" type="ordered locus">Ppro_3385</name>
</gene>
<reference evidence="4 5" key="1">
    <citation type="submission" date="2006-10" db="EMBL/GenBank/DDBJ databases">
        <title>Complete sequence of chromosome of Pelobacter propionicus DSM 2379.</title>
        <authorList>
            <consortium name="US DOE Joint Genome Institute"/>
            <person name="Copeland A."/>
            <person name="Lucas S."/>
            <person name="Lapidus A."/>
            <person name="Barry K."/>
            <person name="Detter J.C."/>
            <person name="Glavina del Rio T."/>
            <person name="Hammon N."/>
            <person name="Israni S."/>
            <person name="Dalin E."/>
            <person name="Tice H."/>
            <person name="Pitluck S."/>
            <person name="Saunders E."/>
            <person name="Brettin T."/>
            <person name="Bruce D."/>
            <person name="Han C."/>
            <person name="Tapia R."/>
            <person name="Schmutz J."/>
            <person name="Larimer F."/>
            <person name="Land M."/>
            <person name="Hauser L."/>
            <person name="Kyrpides N."/>
            <person name="Kim E."/>
            <person name="Lovley D."/>
            <person name="Richardson P."/>
        </authorList>
    </citation>
    <scope>NUCLEOTIDE SEQUENCE [LARGE SCALE GENOMIC DNA]</scope>
    <source>
        <strain evidence="5">DSM 2379 / NBRC 103807 / OttBd1</strain>
    </source>
</reference>
<dbReference type="InterPro" id="IPR003869">
    <property type="entry name" value="Polysac_CapD-like"/>
</dbReference>
<dbReference type="RefSeq" id="WP_011737194.1">
    <property type="nucleotide sequence ID" value="NC_008609.1"/>
</dbReference>
<keyword evidence="5" id="KW-1185">Reference proteome</keyword>
<keyword evidence="2" id="KW-0812">Transmembrane</keyword>
<dbReference type="eggNOG" id="COG1086">
    <property type="taxonomic scope" value="Bacteria"/>
</dbReference>
<dbReference type="Pfam" id="PF02719">
    <property type="entry name" value="Polysacc_synt_2"/>
    <property type="match status" value="1"/>
</dbReference>
<dbReference type="CDD" id="cd05237">
    <property type="entry name" value="UDP_invert_4-6DH_SDR_e"/>
    <property type="match status" value="1"/>
</dbReference>
<proteinExistence type="inferred from homology"/>
<organism evidence="4 5">
    <name type="scientific">Pelobacter propionicus (strain DSM 2379 / NBRC 103807 / OttBd1)</name>
    <dbReference type="NCBI Taxonomy" id="338966"/>
    <lineage>
        <taxon>Bacteria</taxon>
        <taxon>Pseudomonadati</taxon>
        <taxon>Thermodesulfobacteriota</taxon>
        <taxon>Desulfuromonadia</taxon>
        <taxon>Desulfuromonadales</taxon>
        <taxon>Desulfuromonadaceae</taxon>
        <taxon>Pelobacter</taxon>
    </lineage>
</organism>
<dbReference type="InterPro" id="IPR036291">
    <property type="entry name" value="NAD(P)-bd_dom_sf"/>
</dbReference>
<dbReference type="Pfam" id="PF13727">
    <property type="entry name" value="CoA_binding_3"/>
    <property type="match status" value="1"/>
</dbReference>
<feature type="domain" description="Polysaccharide biosynthesis protein CapD-like" evidence="3">
    <location>
        <begin position="291"/>
        <end position="574"/>
    </location>
</feature>
<dbReference type="AlphaFoldDB" id="A1AUF7"/>
<comment type="similarity">
    <text evidence="1">Belongs to the polysaccharide synthase family.</text>
</comment>
<dbReference type="EMBL" id="CP000482">
    <property type="protein sequence ID" value="ABL00978.1"/>
    <property type="molecule type" value="Genomic_DNA"/>
</dbReference>
<feature type="transmembrane region" description="Helical" evidence="2">
    <location>
        <begin position="83"/>
        <end position="100"/>
    </location>
</feature>
<feature type="transmembrane region" description="Helical" evidence="2">
    <location>
        <begin position="12"/>
        <end position="32"/>
    </location>
</feature>
<protein>
    <submittedName>
        <fullName evidence="4">Polysaccharide biosynthesis protein CapD</fullName>
    </submittedName>
</protein>
<evidence type="ECO:0000313" key="4">
    <source>
        <dbReference type="EMBL" id="ABL00978.1"/>
    </source>
</evidence>
<dbReference type="PANTHER" id="PTHR43318">
    <property type="entry name" value="UDP-N-ACETYLGLUCOSAMINE 4,6-DEHYDRATASE"/>
    <property type="match status" value="1"/>
</dbReference>